<proteinExistence type="predicted"/>
<dbReference type="AlphaFoldDB" id="A0A1I1IW08"/>
<dbReference type="GO" id="GO:0004534">
    <property type="term" value="F:5'-3' RNA exonuclease activity"/>
    <property type="evidence" value="ECO:0007669"/>
    <property type="project" value="TreeGrafter"/>
</dbReference>
<dbReference type="CDD" id="cd07438">
    <property type="entry name" value="PHP_HisPPase_AMP"/>
    <property type="match status" value="1"/>
</dbReference>
<reference evidence="2 3" key="1">
    <citation type="submission" date="2016-10" db="EMBL/GenBank/DDBJ databases">
        <authorList>
            <person name="de Groot N.N."/>
        </authorList>
    </citation>
    <scope>NUCLEOTIDE SEQUENCE [LARGE SCALE GENOMIC DNA]</scope>
    <source>
        <strain evidence="2 3">DSM 18438</strain>
    </source>
</reference>
<dbReference type="EMBL" id="FOLH01000005">
    <property type="protein sequence ID" value="SFC40446.1"/>
    <property type="molecule type" value="Genomic_DNA"/>
</dbReference>
<dbReference type="RefSeq" id="WP_091964351.1">
    <property type="nucleotide sequence ID" value="NZ_FOLH01000005.1"/>
</dbReference>
<evidence type="ECO:0000313" key="2">
    <source>
        <dbReference type="EMBL" id="SFC40446.1"/>
    </source>
</evidence>
<evidence type="ECO:0000313" key="3">
    <source>
        <dbReference type="Proteomes" id="UP000199058"/>
    </source>
</evidence>
<feature type="domain" description="Polymerase/histidinol phosphatase N-terminal" evidence="1">
    <location>
        <begin position="8"/>
        <end position="73"/>
    </location>
</feature>
<sequence>MFPLSHQCDYHLHSTASDGALPPAAVMHLAAEQGIRELALTDHDTFAGLSEARLAAQELNLTLIEGMEFSCNWQGMTIHLVALWPQGVTASAQELAAVQEQNRWQRAKRILEKLARAGIPLTLDEIVEKAGGRVPGRPHFAQVLVEQGHVKNHGQAFRKFLGAGKIGDVKSHWLEMDAALEDLLATEAFCILAHPLRYKLTRSKRVRLIKAFAAAGGQAMELVSGRQDVAQTASLLKLAEELGLKLSWGSDFHAPGPACPAPGNFAALPAACRPLSQLLA</sequence>
<name>A0A1I1IW08_9GAMM</name>
<dbReference type="Gene3D" id="3.20.20.140">
    <property type="entry name" value="Metal-dependent hydrolases"/>
    <property type="match status" value="1"/>
</dbReference>
<gene>
    <name evidence="2" type="ORF">SAMN05660443_2541</name>
</gene>
<dbReference type="SUPFAM" id="SSF89550">
    <property type="entry name" value="PHP domain-like"/>
    <property type="match status" value="1"/>
</dbReference>
<accession>A0A1I1IW08</accession>
<evidence type="ECO:0000259" key="1">
    <source>
        <dbReference type="SMART" id="SM00481"/>
    </source>
</evidence>
<dbReference type="STRING" id="1122252.SAMN05660443_2541"/>
<dbReference type="PANTHER" id="PTHR42924:SF3">
    <property type="entry name" value="POLYMERASE_HISTIDINOL PHOSPHATASE N-TERMINAL DOMAIN-CONTAINING PROTEIN"/>
    <property type="match status" value="1"/>
</dbReference>
<dbReference type="Gene3D" id="1.10.150.650">
    <property type="match status" value="1"/>
</dbReference>
<dbReference type="Proteomes" id="UP000199058">
    <property type="component" value="Unassembled WGS sequence"/>
</dbReference>
<dbReference type="Pfam" id="PF02811">
    <property type="entry name" value="PHP"/>
    <property type="match status" value="1"/>
</dbReference>
<protein>
    <recommendedName>
        <fullName evidence="1">Polymerase/histidinol phosphatase N-terminal domain-containing protein</fullName>
    </recommendedName>
</protein>
<dbReference type="InterPro" id="IPR016195">
    <property type="entry name" value="Pol/histidinol_Pase-like"/>
</dbReference>
<dbReference type="OrthoDB" id="9804333at2"/>
<dbReference type="GO" id="GO:0035312">
    <property type="term" value="F:5'-3' DNA exonuclease activity"/>
    <property type="evidence" value="ECO:0007669"/>
    <property type="project" value="TreeGrafter"/>
</dbReference>
<dbReference type="SMART" id="SM00481">
    <property type="entry name" value="POLIIIAc"/>
    <property type="match status" value="1"/>
</dbReference>
<dbReference type="InterPro" id="IPR052018">
    <property type="entry name" value="PHP_domain"/>
</dbReference>
<organism evidence="2 3">
    <name type="scientific">Marinospirillum celere</name>
    <dbReference type="NCBI Taxonomy" id="1122252"/>
    <lineage>
        <taxon>Bacteria</taxon>
        <taxon>Pseudomonadati</taxon>
        <taxon>Pseudomonadota</taxon>
        <taxon>Gammaproteobacteria</taxon>
        <taxon>Oceanospirillales</taxon>
        <taxon>Oceanospirillaceae</taxon>
        <taxon>Marinospirillum</taxon>
    </lineage>
</organism>
<dbReference type="InterPro" id="IPR004013">
    <property type="entry name" value="PHP_dom"/>
</dbReference>
<dbReference type="InterPro" id="IPR003141">
    <property type="entry name" value="Pol/His_phosphatase_N"/>
</dbReference>
<dbReference type="PANTHER" id="PTHR42924">
    <property type="entry name" value="EXONUCLEASE"/>
    <property type="match status" value="1"/>
</dbReference>
<keyword evidence="3" id="KW-1185">Reference proteome</keyword>